<dbReference type="InterPro" id="IPR013783">
    <property type="entry name" value="Ig-like_fold"/>
</dbReference>
<keyword evidence="3" id="KW-1185">Reference proteome</keyword>
<dbReference type="EMBL" id="LJIG01016176">
    <property type="protein sequence ID" value="KRT81386.1"/>
    <property type="molecule type" value="Genomic_DNA"/>
</dbReference>
<dbReference type="Proteomes" id="UP000051574">
    <property type="component" value="Unassembled WGS sequence"/>
</dbReference>
<feature type="non-terminal residue" evidence="2">
    <location>
        <position position="1"/>
    </location>
</feature>
<keyword evidence="1" id="KW-0812">Transmembrane</keyword>
<sequence>YINGSKSSDDWAVVRWKWTRHDASLALGSIAEGSDETPVLILTDVTFGKYVFNLTVFDEQGLSDTDTVTVTVKPNPKLYYLIDMVVDTDVQHLTEAQYSTLQGKLALLVQDGTKLQVQYMKVQVGTNKPIITFYTEYADGKLVAANDVVKHLHKKLKIDAGLLGFSISKLQTTICQNNCSGHGVCDEQTRKCTCEAFWMEDMFKLYLDDTNDSDCSWSVLYVTVGIILTVLAVTGSIWGAIYLCVNGCSKRRLRMKPSTYKLIEDTEDLPPYSSRKADLSDSDTDSDVVFESRNKPLGRFNNDVRNGHKTTRNGFTKIGRRVKTTRKGNLFNRT</sequence>
<evidence type="ECO:0000256" key="1">
    <source>
        <dbReference type="SAM" id="Phobius"/>
    </source>
</evidence>
<proteinExistence type="predicted"/>
<name>A0A0T6B207_9SCAR</name>
<dbReference type="CDD" id="cd00146">
    <property type="entry name" value="PKD"/>
    <property type="match status" value="1"/>
</dbReference>
<comment type="caution">
    <text evidence="2">The sequence shown here is derived from an EMBL/GenBank/DDBJ whole genome shotgun (WGS) entry which is preliminary data.</text>
</comment>
<dbReference type="PANTHER" id="PTHR46182">
    <property type="entry name" value="FI19480P1"/>
    <property type="match status" value="1"/>
</dbReference>
<dbReference type="Pfam" id="PF22352">
    <property type="entry name" value="K319L-like_PKD"/>
    <property type="match status" value="1"/>
</dbReference>
<evidence type="ECO:0000313" key="3">
    <source>
        <dbReference type="Proteomes" id="UP000051574"/>
    </source>
</evidence>
<dbReference type="AlphaFoldDB" id="A0A0T6B207"/>
<dbReference type="Gene3D" id="2.60.40.10">
    <property type="entry name" value="Immunoglobulins"/>
    <property type="match status" value="1"/>
</dbReference>
<organism evidence="2 3">
    <name type="scientific">Oryctes borbonicus</name>
    <dbReference type="NCBI Taxonomy" id="1629725"/>
    <lineage>
        <taxon>Eukaryota</taxon>
        <taxon>Metazoa</taxon>
        <taxon>Ecdysozoa</taxon>
        <taxon>Arthropoda</taxon>
        <taxon>Hexapoda</taxon>
        <taxon>Insecta</taxon>
        <taxon>Pterygota</taxon>
        <taxon>Neoptera</taxon>
        <taxon>Endopterygota</taxon>
        <taxon>Coleoptera</taxon>
        <taxon>Polyphaga</taxon>
        <taxon>Scarabaeiformia</taxon>
        <taxon>Scarabaeidae</taxon>
        <taxon>Dynastinae</taxon>
        <taxon>Oryctes</taxon>
    </lineage>
</organism>
<keyword evidence="1" id="KW-1133">Transmembrane helix</keyword>
<dbReference type="SUPFAM" id="SSF49299">
    <property type="entry name" value="PKD domain"/>
    <property type="match status" value="1"/>
</dbReference>
<feature type="transmembrane region" description="Helical" evidence="1">
    <location>
        <begin position="219"/>
        <end position="245"/>
    </location>
</feature>
<dbReference type="PANTHER" id="PTHR46182:SF2">
    <property type="entry name" value="FI19480P1"/>
    <property type="match status" value="1"/>
</dbReference>
<evidence type="ECO:0000313" key="2">
    <source>
        <dbReference type="EMBL" id="KRT81386.1"/>
    </source>
</evidence>
<gene>
    <name evidence="2" type="ORF">AMK59_5285</name>
</gene>
<reference evidence="2 3" key="1">
    <citation type="submission" date="2015-09" db="EMBL/GenBank/DDBJ databases">
        <title>Draft genome of the scarab beetle Oryctes borbonicus.</title>
        <authorList>
            <person name="Meyer J.M."/>
            <person name="Markov G.V."/>
            <person name="Baskaran P."/>
            <person name="Herrmann M."/>
            <person name="Sommer R.J."/>
            <person name="Roedelsperger C."/>
        </authorList>
    </citation>
    <scope>NUCLEOTIDE SEQUENCE [LARGE SCALE GENOMIC DNA]</scope>
    <source>
        <strain evidence="2">OB123</strain>
        <tissue evidence="2">Whole animal</tissue>
    </source>
</reference>
<dbReference type="InterPro" id="IPR029865">
    <property type="entry name" value="KIAA0319-like"/>
</dbReference>
<dbReference type="GO" id="GO:0016020">
    <property type="term" value="C:membrane"/>
    <property type="evidence" value="ECO:0007669"/>
    <property type="project" value="TreeGrafter"/>
</dbReference>
<dbReference type="Gene3D" id="2.10.25.10">
    <property type="entry name" value="Laminin"/>
    <property type="match status" value="1"/>
</dbReference>
<dbReference type="GO" id="GO:0031410">
    <property type="term" value="C:cytoplasmic vesicle"/>
    <property type="evidence" value="ECO:0007669"/>
    <property type="project" value="TreeGrafter"/>
</dbReference>
<keyword evidence="1" id="KW-0472">Membrane</keyword>
<dbReference type="OrthoDB" id="536372at2759"/>
<accession>A0A0T6B207</accession>
<dbReference type="InterPro" id="IPR035986">
    <property type="entry name" value="PKD_dom_sf"/>
</dbReference>
<dbReference type="GO" id="GO:0001764">
    <property type="term" value="P:neuron migration"/>
    <property type="evidence" value="ECO:0007669"/>
    <property type="project" value="TreeGrafter"/>
</dbReference>
<protein>
    <submittedName>
        <fullName evidence="2">Uncharacterized protein</fullName>
    </submittedName>
</protein>